<reference evidence="3" key="1">
    <citation type="submission" date="2022-01" db="EMBL/GenBank/DDBJ databases">
        <authorList>
            <person name="Braso-Vives M."/>
        </authorList>
    </citation>
    <scope>NUCLEOTIDE SEQUENCE</scope>
</reference>
<dbReference type="PANTHER" id="PTHR11220">
    <property type="entry name" value="HEME-BINDING PROTEIN-RELATED"/>
    <property type="match status" value="1"/>
</dbReference>
<comment type="similarity">
    <text evidence="1">Belongs to the HEBP family.</text>
</comment>
<protein>
    <submittedName>
        <fullName evidence="3">HEBP2 protein</fullName>
    </submittedName>
</protein>
<dbReference type="Proteomes" id="UP000838412">
    <property type="component" value="Chromosome 14"/>
</dbReference>
<feature type="signal peptide" evidence="2">
    <location>
        <begin position="1"/>
        <end position="27"/>
    </location>
</feature>
<accession>A0A8K0EAZ8</accession>
<proteinExistence type="inferred from homology"/>
<evidence type="ECO:0000313" key="4">
    <source>
        <dbReference type="Proteomes" id="UP000838412"/>
    </source>
</evidence>
<evidence type="ECO:0000313" key="3">
    <source>
        <dbReference type="EMBL" id="CAH1244623.1"/>
    </source>
</evidence>
<evidence type="ECO:0000256" key="2">
    <source>
        <dbReference type="SAM" id="SignalP"/>
    </source>
</evidence>
<dbReference type="OrthoDB" id="6424451at2759"/>
<dbReference type="PANTHER" id="PTHR11220:SF72">
    <property type="entry name" value="HEME-BINDING PROTEIN 2-LIKE ISOFORM X2"/>
    <property type="match status" value="1"/>
</dbReference>
<dbReference type="SUPFAM" id="SSF55136">
    <property type="entry name" value="Probable bacterial effector-binding domain"/>
    <property type="match status" value="1"/>
</dbReference>
<dbReference type="EMBL" id="OV696699">
    <property type="protein sequence ID" value="CAH1244623.1"/>
    <property type="molecule type" value="Genomic_DNA"/>
</dbReference>
<keyword evidence="2" id="KW-0732">Signal</keyword>
<feature type="chain" id="PRO_5035428856" evidence="2">
    <location>
        <begin position="28"/>
        <end position="213"/>
    </location>
</feature>
<dbReference type="InterPro" id="IPR011256">
    <property type="entry name" value="Reg_factor_effector_dom_sf"/>
</dbReference>
<evidence type="ECO:0000256" key="1">
    <source>
        <dbReference type="ARBA" id="ARBA00009817"/>
    </source>
</evidence>
<dbReference type="GO" id="GO:0020037">
    <property type="term" value="F:heme binding"/>
    <property type="evidence" value="ECO:0007669"/>
    <property type="project" value="TreeGrafter"/>
</dbReference>
<keyword evidence="4" id="KW-1185">Reference proteome</keyword>
<dbReference type="FunFam" id="3.20.80.10:FF:000002">
    <property type="entry name" value="Heme-binding protein 2"/>
    <property type="match status" value="1"/>
</dbReference>
<dbReference type="InterPro" id="IPR006917">
    <property type="entry name" value="SOUL_heme-bd"/>
</dbReference>
<name>A0A8K0EAZ8_BRALA</name>
<dbReference type="AlphaFoldDB" id="A0A8K0EAZ8"/>
<sequence length="213" mass="23766">MIVEMGHRVSKMLSLFILTTVVGLVAASPARTWPPTFCHGQDCPRYSVVTSTADYEERLYEPAKWTSVTISGSEYSSAVSEGFRKLFQYISGANEEQAKIPMTVPVLNKVTPRQGSSMDVTVSFFVPYADQTSPPEPSDPDVFTNTLPQMTAFVRHFSGFARDNDWTENVAALAKSLDNATISYHKDFYYTAGYDGPFTPTNRHNEVMFIKSD</sequence>
<dbReference type="Gene3D" id="3.20.80.10">
    <property type="entry name" value="Regulatory factor, effector binding domain"/>
    <property type="match status" value="1"/>
</dbReference>
<gene>
    <name evidence="3" type="primary">HEBP2</name>
    <name evidence="3" type="ORF">BLAG_LOCUS7219</name>
</gene>
<dbReference type="Pfam" id="PF04832">
    <property type="entry name" value="SOUL"/>
    <property type="match status" value="1"/>
</dbReference>
<organism evidence="3 4">
    <name type="scientific">Branchiostoma lanceolatum</name>
    <name type="common">Common lancelet</name>
    <name type="synonym">Amphioxus lanceolatum</name>
    <dbReference type="NCBI Taxonomy" id="7740"/>
    <lineage>
        <taxon>Eukaryota</taxon>
        <taxon>Metazoa</taxon>
        <taxon>Chordata</taxon>
        <taxon>Cephalochordata</taxon>
        <taxon>Leptocardii</taxon>
        <taxon>Amphioxiformes</taxon>
        <taxon>Branchiostomatidae</taxon>
        <taxon>Branchiostoma</taxon>
    </lineage>
</organism>